<evidence type="ECO:0000256" key="1">
    <source>
        <dbReference type="ARBA" id="ARBA00005820"/>
    </source>
</evidence>
<proteinExistence type="inferred from homology"/>
<evidence type="ECO:0000256" key="3">
    <source>
        <dbReference type="ARBA" id="ARBA00022840"/>
    </source>
</evidence>
<feature type="compositionally biased region" description="Basic and acidic residues" evidence="5">
    <location>
        <begin position="261"/>
        <end position="284"/>
    </location>
</feature>
<dbReference type="Gene3D" id="3.40.50.300">
    <property type="entry name" value="P-loop containing nucleotide triphosphate hydrolases"/>
    <property type="match status" value="1"/>
</dbReference>
<keyword evidence="7" id="KW-1185">Reference proteome</keyword>
<dbReference type="GO" id="GO:0004016">
    <property type="term" value="F:adenylate cyclase activity"/>
    <property type="evidence" value="ECO:0007669"/>
    <property type="project" value="TreeGrafter"/>
</dbReference>
<dbReference type="InterPro" id="IPR041664">
    <property type="entry name" value="AAA_16"/>
</dbReference>
<dbReference type="SMART" id="SM00862">
    <property type="entry name" value="Trans_reg_C"/>
    <property type="match status" value="1"/>
</dbReference>
<dbReference type="AlphaFoldDB" id="A0A2W2BFB4"/>
<dbReference type="PRINTS" id="PR00038">
    <property type="entry name" value="HTHLUXR"/>
</dbReference>
<comment type="caution">
    <text evidence="6">The sequence shown here is derived from an EMBL/GenBank/DDBJ whole genome shotgun (WGS) entry which is preliminary data.</text>
</comment>
<dbReference type="GO" id="GO:0000160">
    <property type="term" value="P:phosphorelay signal transduction system"/>
    <property type="evidence" value="ECO:0007669"/>
    <property type="project" value="InterPro"/>
</dbReference>
<dbReference type="InterPro" id="IPR027417">
    <property type="entry name" value="P-loop_NTPase"/>
</dbReference>
<dbReference type="InterPro" id="IPR011990">
    <property type="entry name" value="TPR-like_helical_dom_sf"/>
</dbReference>
<organism evidence="6 7">
    <name type="scientific">Micromonospora endophytica</name>
    <dbReference type="NCBI Taxonomy" id="515350"/>
    <lineage>
        <taxon>Bacteria</taxon>
        <taxon>Bacillati</taxon>
        <taxon>Actinomycetota</taxon>
        <taxon>Actinomycetes</taxon>
        <taxon>Micromonosporales</taxon>
        <taxon>Micromonosporaceae</taxon>
        <taxon>Micromonospora</taxon>
    </lineage>
</organism>
<reference evidence="6 7" key="1">
    <citation type="submission" date="2018-01" db="EMBL/GenBank/DDBJ databases">
        <title>Draft genome sequence of Jishengella endophytica.</title>
        <authorList>
            <person name="Sahin N."/>
            <person name="Ay H."/>
            <person name="Saygin H."/>
        </authorList>
    </citation>
    <scope>NUCLEOTIDE SEQUENCE [LARGE SCALE GENOMIC DNA]</scope>
    <source>
        <strain evidence="6 7">DSM 45430</strain>
    </source>
</reference>
<dbReference type="SUPFAM" id="SSF46894">
    <property type="entry name" value="C-terminal effector domain of the bipartite response regulators"/>
    <property type="match status" value="2"/>
</dbReference>
<evidence type="ECO:0000256" key="5">
    <source>
        <dbReference type="SAM" id="MobiDB-lite"/>
    </source>
</evidence>
<dbReference type="SUPFAM" id="SSF48452">
    <property type="entry name" value="TPR-like"/>
    <property type="match status" value="1"/>
</dbReference>
<keyword evidence="4" id="KW-0238">DNA-binding</keyword>
<dbReference type="Pfam" id="PF00486">
    <property type="entry name" value="Trans_reg_C"/>
    <property type="match status" value="1"/>
</dbReference>
<dbReference type="EMBL" id="POTX01000331">
    <property type="protein sequence ID" value="PZF85855.1"/>
    <property type="molecule type" value="Genomic_DNA"/>
</dbReference>
<gene>
    <name evidence="6" type="ORF">C1I93_28225</name>
</gene>
<name>A0A2W2BFB4_9ACTN</name>
<evidence type="ECO:0000313" key="7">
    <source>
        <dbReference type="Proteomes" id="UP000248627"/>
    </source>
</evidence>
<dbReference type="InterPro" id="IPR003593">
    <property type="entry name" value="AAA+_ATPase"/>
</dbReference>
<dbReference type="CDD" id="cd06170">
    <property type="entry name" value="LuxR_C_like"/>
    <property type="match status" value="1"/>
</dbReference>
<dbReference type="Proteomes" id="UP000248627">
    <property type="component" value="Unassembled WGS sequence"/>
</dbReference>
<dbReference type="SMART" id="SM01043">
    <property type="entry name" value="BTAD"/>
    <property type="match status" value="1"/>
</dbReference>
<dbReference type="SMART" id="SM00421">
    <property type="entry name" value="HTH_LUXR"/>
    <property type="match status" value="1"/>
</dbReference>
<dbReference type="OrthoDB" id="3514764at2"/>
<dbReference type="CDD" id="cd00009">
    <property type="entry name" value="AAA"/>
    <property type="match status" value="1"/>
</dbReference>
<dbReference type="GO" id="GO:0005737">
    <property type="term" value="C:cytoplasm"/>
    <property type="evidence" value="ECO:0007669"/>
    <property type="project" value="TreeGrafter"/>
</dbReference>
<dbReference type="GO" id="GO:0003677">
    <property type="term" value="F:DNA binding"/>
    <property type="evidence" value="ECO:0007669"/>
    <property type="project" value="UniProtKB-UniRule"/>
</dbReference>
<accession>A0A2W2BFB4</accession>
<dbReference type="RefSeq" id="WP_111246308.1">
    <property type="nucleotide sequence ID" value="NZ_AP023358.1"/>
</dbReference>
<dbReference type="PROSITE" id="PS51755">
    <property type="entry name" value="OMPR_PHOB"/>
    <property type="match status" value="1"/>
</dbReference>
<dbReference type="Gene3D" id="1.25.40.10">
    <property type="entry name" value="Tetratricopeptide repeat domain"/>
    <property type="match status" value="1"/>
</dbReference>
<dbReference type="InterPro" id="IPR016032">
    <property type="entry name" value="Sig_transdc_resp-reg_C-effctor"/>
</dbReference>
<protein>
    <submittedName>
        <fullName evidence="6">LuxR family transcriptional regulator</fullName>
    </submittedName>
</protein>
<evidence type="ECO:0000256" key="2">
    <source>
        <dbReference type="ARBA" id="ARBA00022741"/>
    </source>
</evidence>
<dbReference type="Gene3D" id="1.10.10.10">
    <property type="entry name" value="Winged helix-like DNA-binding domain superfamily/Winged helix DNA-binding domain"/>
    <property type="match status" value="2"/>
</dbReference>
<evidence type="ECO:0000256" key="4">
    <source>
        <dbReference type="ARBA" id="ARBA00023125"/>
    </source>
</evidence>
<dbReference type="InterPro" id="IPR005158">
    <property type="entry name" value="BTAD"/>
</dbReference>
<dbReference type="PANTHER" id="PTHR16305:SF35">
    <property type="entry name" value="TRANSCRIPTIONAL ACTIVATOR DOMAIN"/>
    <property type="match status" value="1"/>
</dbReference>
<dbReference type="InterPro" id="IPR036388">
    <property type="entry name" value="WH-like_DNA-bd_sf"/>
</dbReference>
<keyword evidence="2" id="KW-0547">Nucleotide-binding</keyword>
<dbReference type="PANTHER" id="PTHR16305">
    <property type="entry name" value="TESTICULAR SOLUBLE ADENYLYL CYCLASE"/>
    <property type="match status" value="1"/>
</dbReference>
<dbReference type="SMART" id="SM00382">
    <property type="entry name" value="AAA"/>
    <property type="match status" value="1"/>
</dbReference>
<comment type="similarity">
    <text evidence="1">Belongs to the AfsR/DnrI/RedD regulatory family.</text>
</comment>
<evidence type="ECO:0000313" key="6">
    <source>
        <dbReference type="EMBL" id="PZF85855.1"/>
    </source>
</evidence>
<dbReference type="InterPro" id="IPR001867">
    <property type="entry name" value="OmpR/PhoB-type_DNA-bd"/>
</dbReference>
<dbReference type="GO" id="GO:0005524">
    <property type="term" value="F:ATP binding"/>
    <property type="evidence" value="ECO:0007669"/>
    <property type="project" value="UniProtKB-KW"/>
</dbReference>
<dbReference type="Pfam" id="PF13191">
    <property type="entry name" value="AAA_16"/>
    <property type="match status" value="1"/>
</dbReference>
<dbReference type="PROSITE" id="PS50043">
    <property type="entry name" value="HTH_LUXR_2"/>
    <property type="match status" value="1"/>
</dbReference>
<dbReference type="SUPFAM" id="SSF52540">
    <property type="entry name" value="P-loop containing nucleoside triphosphate hydrolases"/>
    <property type="match status" value="1"/>
</dbReference>
<feature type="region of interest" description="Disordered" evidence="5">
    <location>
        <begin position="251"/>
        <end position="284"/>
    </location>
</feature>
<dbReference type="Pfam" id="PF03704">
    <property type="entry name" value="BTAD"/>
    <property type="match status" value="1"/>
</dbReference>
<sequence length="1205" mass="129479">MTDVRFSILGPVRLRRGAADLDLGARQQRVVLAMLLARPGSVVSVSELVDAIWDDDPPPSAVNVVHRCIGALRRLIEPDLPVRATGAYLIRQAAGYQLRVTEESLDLLRFRRLLVGARETDDPGRAVRHYVDALSLWQGRCAAGLEPISHTHPTFVALEAERSHAVRDAADAALPAGQARLVIPALRQAAGHNPLDEALQARLLLALAADGRQAEAFDLFRGLRRRLRDELGVSPGPELRETYDRLLHQRIATTTAPPVPDRTRADVGRAEDPAPVEPARDADRSRFAAAGAAPVLVGRDAERDSLRRLLAETAAGHGHTLLIHGPPGVGKSALLRTVAADAADRGFAVLSTAGVETERWFPFAALHLLLQPVAEHIEELPEAHRSALNGAFGGAERQPDAYRVAFAVLELLADVADRQPVLLRCDDLQWFDASSREVLSFVARRTHDHPILVVCAARSDGADWRPALTPPELRLEPLGRTAAAELLDAGAPDLPPSVRELILERSAGNPLALVELPKAVQEAHQGTAHLPLTQRLEAAFAARTDEVSPACRTFLLVMAAEPMAAPARLLAVSGGLAGSAVTGDVLHEAVGAGLVTFVEDRPEFRHPLIRSAVYGRATLTERLAVHRALAAALGDVPERQLAHLVAATLGPDEQLADRLERFADSSQAVGKVAAAVPALSRAAGLVSDVRRRTRILVRAAELSSDLNDRHQTRMLLARADMSVLGPVERARLLLVSDNAAFEPDEPHRRIRDMVSSAAGAYDHGARDVAENLLWRAAARCFFQDGDARTRAGTGGELDRWDTDPDSAHALAVRAYTEPYRHGAEVVARLGRVGPDPQDGLRPHFLGTAGMVLGDFTPATRHLKQAAAVWRSQGRLGLLARSLAGSWPRIFLGQLDQARADAEEGYLLAKETGETIALLGLTATAALVAALRGETVAAARLVAELRAADLFPHMPFATVMAQQVDGLLALFAGRAAEAYDLLARVFDPVDQHHHSVSCWLVAPDLADAAVAAGTVGAARKLLADLPELARLLPSEMMMTAQAYTSAVLAPDEEAERHYRAALVALPAGCRLARARLCLSHGRRLRGQGRRLEARDLLRTARDEFDRLGALPWAAAAREQLRASGEASDHRYANVSQRLSAQELQVATLAARGLSDREIAERLFISHRTVGSQLDHIYPRLGVTGRDQLAAALAAGDEASAPPGSAG</sequence>
<keyword evidence="3" id="KW-0067">ATP-binding</keyword>
<dbReference type="GO" id="GO:0006355">
    <property type="term" value="P:regulation of DNA-templated transcription"/>
    <property type="evidence" value="ECO:0007669"/>
    <property type="project" value="InterPro"/>
</dbReference>
<dbReference type="Pfam" id="PF00196">
    <property type="entry name" value="GerE"/>
    <property type="match status" value="1"/>
</dbReference>
<dbReference type="InterPro" id="IPR000792">
    <property type="entry name" value="Tscrpt_reg_LuxR_C"/>
</dbReference>